<accession>A0A849B9X5</accession>
<proteinExistence type="predicted"/>
<comment type="caution">
    <text evidence="1">The sequence shown here is derived from an EMBL/GenBank/DDBJ whole genome shotgun (WGS) entry which is preliminary data.</text>
</comment>
<dbReference type="AlphaFoldDB" id="A0A849B9X5"/>
<evidence type="ECO:0008006" key="3">
    <source>
        <dbReference type="Google" id="ProtNLM"/>
    </source>
</evidence>
<dbReference type="NCBIfam" id="NF047331">
    <property type="entry name" value="phage_HTJ"/>
    <property type="match status" value="1"/>
</dbReference>
<organism evidence="1 2">
    <name type="scientific">Cupriavidus gilardii</name>
    <dbReference type="NCBI Taxonomy" id="82541"/>
    <lineage>
        <taxon>Bacteria</taxon>
        <taxon>Pseudomonadati</taxon>
        <taxon>Pseudomonadota</taxon>
        <taxon>Betaproteobacteria</taxon>
        <taxon>Burkholderiales</taxon>
        <taxon>Burkholderiaceae</taxon>
        <taxon>Cupriavidus</taxon>
    </lineage>
</organism>
<dbReference type="EMBL" id="JABEMD010000001">
    <property type="protein sequence ID" value="NNH09457.1"/>
    <property type="molecule type" value="Genomic_DNA"/>
</dbReference>
<evidence type="ECO:0000313" key="2">
    <source>
        <dbReference type="Proteomes" id="UP000542973"/>
    </source>
</evidence>
<name>A0A849B9X5_9BURK</name>
<reference evidence="1 2" key="1">
    <citation type="submission" date="2020-05" db="EMBL/GenBank/DDBJ databases">
        <title>MicrobeNet Type strains.</title>
        <authorList>
            <person name="Nicholson A.C."/>
        </authorList>
    </citation>
    <scope>NUCLEOTIDE SEQUENCE [LARGE SCALE GENOMIC DNA]</scope>
    <source>
        <strain evidence="1 2">ATCC 700815</strain>
    </source>
</reference>
<sequence>MTYTTTELDALKRALATGERRVSFGDKTIEYRSVEELQAAIRTVETEIARNSGKSLVRQLRVTTRKAT</sequence>
<evidence type="ECO:0000313" key="1">
    <source>
        <dbReference type="EMBL" id="NNH09457.1"/>
    </source>
</evidence>
<gene>
    <name evidence="1" type="ORF">HLB16_00990</name>
</gene>
<protein>
    <recommendedName>
        <fullName evidence="3">GpW family protein</fullName>
    </recommendedName>
</protein>
<dbReference type="Proteomes" id="UP000542973">
    <property type="component" value="Unassembled WGS sequence"/>
</dbReference>
<dbReference type="RefSeq" id="WP_062739402.1">
    <property type="nucleotide sequence ID" value="NZ_BAAAEB010000007.1"/>
</dbReference>